<dbReference type="PANTHER" id="PTHR43586:SF8">
    <property type="entry name" value="CYSTEINE DESULFURASE 1, CHLOROPLASTIC"/>
    <property type="match status" value="1"/>
</dbReference>
<gene>
    <name evidence="4" type="ORF">HT102_07145</name>
</gene>
<evidence type="ECO:0000313" key="5">
    <source>
        <dbReference type="Proteomes" id="UP000642993"/>
    </source>
</evidence>
<name>A0A927PKP6_9ACTN</name>
<keyword evidence="2" id="KW-0663">Pyridoxal phosphate</keyword>
<dbReference type="InterPro" id="IPR015422">
    <property type="entry name" value="PyrdxlP-dep_Trfase_small"/>
</dbReference>
<comment type="caution">
    <text evidence="4">The sequence shown here is derived from an EMBL/GenBank/DDBJ whole genome shotgun (WGS) entry which is preliminary data.</text>
</comment>
<protein>
    <submittedName>
        <fullName evidence="4">Aminotransferase class V-fold PLP-dependent enzyme</fullName>
    </submittedName>
</protein>
<dbReference type="Gene3D" id="3.90.1150.10">
    <property type="entry name" value="Aspartate Aminotransferase, domain 1"/>
    <property type="match status" value="1"/>
</dbReference>
<dbReference type="RefSeq" id="WP_192038704.1">
    <property type="nucleotide sequence ID" value="NZ_JACYWE010000003.1"/>
</dbReference>
<sequence length="375" mass="40036">MSTARLPHPELAAAYAAAREAPVDTGTCHLDSAAAGRMSLAVRAAIRDHLDLEARVGGYVAHEQASERIDGGRHAIAELCGGRPDRVMYTESATAALRAMLLALRLPAGSQVAVLPCEFGPNLRELRAFGLEPCVIDPWDGQGQLDLGHAADQLDQRSPALVHLCYLGSHRGVVQPVRELARLGGERGIPVLVDAAQGFGHLDCRIDADAIYGTSRKWLCGPRGVGFAMLRDGFLGDGAALVESQEAYIAGRVGLAVALEEHLRLGPPRVRERLHAIGQLVRGSLDGRGGWQVVEPHAEPCAVTTLRPPAGFRDQDVAALREHLLACSPRMVTTYAGPERGPLEATRGVLRVSPHLDVTGADLEQLSGILDAWRP</sequence>
<accession>A0A927PKP6</accession>
<keyword evidence="4" id="KW-0808">Transferase</keyword>
<dbReference type="GO" id="GO:0008483">
    <property type="term" value="F:transaminase activity"/>
    <property type="evidence" value="ECO:0007669"/>
    <property type="project" value="UniProtKB-KW"/>
</dbReference>
<dbReference type="Gene3D" id="3.40.640.10">
    <property type="entry name" value="Type I PLP-dependent aspartate aminotransferase-like (Major domain)"/>
    <property type="match status" value="1"/>
</dbReference>
<keyword evidence="4" id="KW-0032">Aminotransferase</keyword>
<proteinExistence type="predicted"/>
<dbReference type="SUPFAM" id="SSF53383">
    <property type="entry name" value="PLP-dependent transferases"/>
    <property type="match status" value="1"/>
</dbReference>
<feature type="domain" description="Aminotransferase class V" evidence="3">
    <location>
        <begin position="30"/>
        <end position="235"/>
    </location>
</feature>
<dbReference type="Proteomes" id="UP000642993">
    <property type="component" value="Unassembled WGS sequence"/>
</dbReference>
<evidence type="ECO:0000259" key="3">
    <source>
        <dbReference type="Pfam" id="PF00266"/>
    </source>
</evidence>
<comment type="cofactor">
    <cofactor evidence="1">
        <name>pyridoxal 5'-phosphate</name>
        <dbReference type="ChEBI" id="CHEBI:597326"/>
    </cofactor>
</comment>
<dbReference type="EMBL" id="JACYWE010000003">
    <property type="protein sequence ID" value="MBD8506255.1"/>
    <property type="molecule type" value="Genomic_DNA"/>
</dbReference>
<dbReference type="InterPro" id="IPR015424">
    <property type="entry name" value="PyrdxlP-dep_Trfase"/>
</dbReference>
<dbReference type="InterPro" id="IPR015421">
    <property type="entry name" value="PyrdxlP-dep_Trfase_major"/>
</dbReference>
<evidence type="ECO:0000256" key="2">
    <source>
        <dbReference type="ARBA" id="ARBA00022898"/>
    </source>
</evidence>
<dbReference type="InterPro" id="IPR000192">
    <property type="entry name" value="Aminotrans_V_dom"/>
</dbReference>
<dbReference type="PANTHER" id="PTHR43586">
    <property type="entry name" value="CYSTEINE DESULFURASE"/>
    <property type="match status" value="1"/>
</dbReference>
<reference evidence="4" key="1">
    <citation type="submission" date="2020-09" db="EMBL/GenBank/DDBJ databases">
        <title>Hoyosella lacisalsi sp. nov., a halotolerant actinobacterium isolated from soil of Lake Gudzhirganskoe.</title>
        <authorList>
            <person name="Yang Q."/>
            <person name="Guo P.Y."/>
            <person name="Liu S.W."/>
            <person name="Li F.N."/>
            <person name="Sun C.H."/>
        </authorList>
    </citation>
    <scope>NUCLEOTIDE SEQUENCE</scope>
    <source>
        <strain evidence="4">G463</strain>
    </source>
</reference>
<keyword evidence="5" id="KW-1185">Reference proteome</keyword>
<dbReference type="Pfam" id="PF00266">
    <property type="entry name" value="Aminotran_5"/>
    <property type="match status" value="1"/>
</dbReference>
<evidence type="ECO:0000313" key="4">
    <source>
        <dbReference type="EMBL" id="MBD8506255.1"/>
    </source>
</evidence>
<organism evidence="4 5">
    <name type="scientific">Lolliginicoccus lacisalsi</name>
    <dbReference type="NCBI Taxonomy" id="2742202"/>
    <lineage>
        <taxon>Bacteria</taxon>
        <taxon>Bacillati</taxon>
        <taxon>Actinomycetota</taxon>
        <taxon>Actinomycetes</taxon>
        <taxon>Mycobacteriales</taxon>
        <taxon>Hoyosellaceae</taxon>
        <taxon>Lolliginicoccus</taxon>
    </lineage>
</organism>
<evidence type="ECO:0000256" key="1">
    <source>
        <dbReference type="ARBA" id="ARBA00001933"/>
    </source>
</evidence>
<dbReference type="AlphaFoldDB" id="A0A927PKP6"/>